<sequence length="117" mass="13032">MTRIGNVDQVLLLLHEQLQRTSRNRGTARQGRTSRAETASARPLDRVRALAALDTLEEEELRRAMVRGLLAEQFGEAVGNDPALIAIVDQVSRMIGETPEGRELMDRALAQLRESRA</sequence>
<dbReference type="RefSeq" id="WP_167300734.1">
    <property type="nucleotide sequence ID" value="NZ_CP170557.1"/>
</dbReference>
<dbReference type="AlphaFoldDB" id="A0A7X5ZX25"/>
<protein>
    <submittedName>
        <fullName evidence="2">Uncharacterized protein</fullName>
    </submittedName>
</protein>
<evidence type="ECO:0000256" key="1">
    <source>
        <dbReference type="SAM" id="MobiDB-lite"/>
    </source>
</evidence>
<evidence type="ECO:0000313" key="3">
    <source>
        <dbReference type="Proteomes" id="UP000564677"/>
    </source>
</evidence>
<dbReference type="Proteomes" id="UP000564677">
    <property type="component" value="Unassembled WGS sequence"/>
</dbReference>
<reference evidence="2 3" key="1">
    <citation type="submission" date="2020-03" db="EMBL/GenBank/DDBJ databases">
        <title>Genomic Encyclopedia of Type Strains, Phase IV (KMG-IV): sequencing the most valuable type-strain genomes for metagenomic binning, comparative biology and taxonomic classification.</title>
        <authorList>
            <person name="Goeker M."/>
        </authorList>
    </citation>
    <scope>NUCLEOTIDE SEQUENCE [LARGE SCALE GENOMIC DNA]</scope>
    <source>
        <strain evidence="2 3">DSM 4733</strain>
    </source>
</reference>
<name>A0A7X5ZX25_9SPHN</name>
<evidence type="ECO:0000313" key="2">
    <source>
        <dbReference type="EMBL" id="NIJ66389.1"/>
    </source>
</evidence>
<feature type="region of interest" description="Disordered" evidence="1">
    <location>
        <begin position="20"/>
        <end position="42"/>
    </location>
</feature>
<proteinExistence type="predicted"/>
<gene>
    <name evidence="2" type="ORF">FHR20_003362</name>
</gene>
<comment type="caution">
    <text evidence="2">The sequence shown here is derived from an EMBL/GenBank/DDBJ whole genome shotgun (WGS) entry which is preliminary data.</text>
</comment>
<organism evidence="2 3">
    <name type="scientific">Sphingomonas leidyi</name>
    <dbReference type="NCBI Taxonomy" id="68569"/>
    <lineage>
        <taxon>Bacteria</taxon>
        <taxon>Pseudomonadati</taxon>
        <taxon>Pseudomonadota</taxon>
        <taxon>Alphaproteobacteria</taxon>
        <taxon>Sphingomonadales</taxon>
        <taxon>Sphingomonadaceae</taxon>
        <taxon>Sphingomonas</taxon>
    </lineage>
</organism>
<dbReference type="EMBL" id="JAASQV010000003">
    <property type="protein sequence ID" value="NIJ66389.1"/>
    <property type="molecule type" value="Genomic_DNA"/>
</dbReference>
<keyword evidence="3" id="KW-1185">Reference proteome</keyword>
<accession>A0A7X5ZX25</accession>
<feature type="compositionally biased region" description="Polar residues" evidence="1">
    <location>
        <begin position="20"/>
        <end position="37"/>
    </location>
</feature>